<evidence type="ECO:0000313" key="4">
    <source>
        <dbReference type="Proteomes" id="UP001595530"/>
    </source>
</evidence>
<proteinExistence type="predicted"/>
<dbReference type="Proteomes" id="UP001595530">
    <property type="component" value="Unassembled WGS sequence"/>
</dbReference>
<reference evidence="4" key="1">
    <citation type="journal article" date="2019" name="Int. J. Syst. Evol. Microbiol.">
        <title>The Global Catalogue of Microorganisms (GCM) 10K type strain sequencing project: providing services to taxonomists for standard genome sequencing and annotation.</title>
        <authorList>
            <consortium name="The Broad Institute Genomics Platform"/>
            <consortium name="The Broad Institute Genome Sequencing Center for Infectious Disease"/>
            <person name="Wu L."/>
            <person name="Ma J."/>
        </authorList>
    </citation>
    <scope>NUCLEOTIDE SEQUENCE [LARGE SCALE GENOMIC DNA]</scope>
    <source>
        <strain evidence="4">KCTC 42986</strain>
    </source>
</reference>
<dbReference type="EMBL" id="JBHRTP010000092">
    <property type="protein sequence ID" value="MFC3110953.1"/>
    <property type="molecule type" value="Genomic_DNA"/>
</dbReference>
<feature type="region of interest" description="Disordered" evidence="1">
    <location>
        <begin position="129"/>
        <end position="160"/>
    </location>
</feature>
<dbReference type="InterPro" id="IPR043736">
    <property type="entry name" value="DUF5681"/>
</dbReference>
<feature type="region of interest" description="Disordered" evidence="1">
    <location>
        <begin position="1"/>
        <end position="45"/>
    </location>
</feature>
<sequence length="160" mass="17337">MTRKADDKKSDLPYQVGYCKPPSSTQFKKGQSGNPRGRPTGKSNLATSLTRALNEKVTVVENGERRKISKLDAAVKQVINKAAAGDARAFQQMVNLSCLVAADDGHAIPNALNKEADREVMAQLLERFHLEGSTSSERRTDTDQVTGTPTSAPALKRKPS</sequence>
<feature type="compositionally biased region" description="Polar residues" evidence="1">
    <location>
        <begin position="22"/>
        <end position="34"/>
    </location>
</feature>
<dbReference type="Pfam" id="PF18932">
    <property type="entry name" value="DUF5681"/>
    <property type="match status" value="1"/>
</dbReference>
<keyword evidence="4" id="KW-1185">Reference proteome</keyword>
<evidence type="ECO:0000313" key="3">
    <source>
        <dbReference type="EMBL" id="MFC3110953.1"/>
    </source>
</evidence>
<name>A0ABV7FA69_9BURK</name>
<evidence type="ECO:0000259" key="2">
    <source>
        <dbReference type="Pfam" id="PF18932"/>
    </source>
</evidence>
<comment type="caution">
    <text evidence="3">The sequence shown here is derived from an EMBL/GenBank/DDBJ whole genome shotgun (WGS) entry which is preliminary data.</text>
</comment>
<dbReference type="RefSeq" id="WP_390333172.1">
    <property type="nucleotide sequence ID" value="NZ_JBHRTP010000092.1"/>
</dbReference>
<organism evidence="3 4">
    <name type="scientific">Undibacterium arcticum</name>
    <dbReference type="NCBI Taxonomy" id="1762892"/>
    <lineage>
        <taxon>Bacteria</taxon>
        <taxon>Pseudomonadati</taxon>
        <taxon>Pseudomonadota</taxon>
        <taxon>Betaproteobacteria</taxon>
        <taxon>Burkholderiales</taxon>
        <taxon>Oxalobacteraceae</taxon>
        <taxon>Undibacterium</taxon>
    </lineage>
</organism>
<gene>
    <name evidence="3" type="ORF">ACFOFO_23875</name>
</gene>
<feature type="domain" description="DUF5681" evidence="2">
    <location>
        <begin position="24"/>
        <end position="96"/>
    </location>
</feature>
<feature type="compositionally biased region" description="Basic and acidic residues" evidence="1">
    <location>
        <begin position="129"/>
        <end position="142"/>
    </location>
</feature>
<protein>
    <submittedName>
        <fullName evidence="3">DUF5681 domain-containing protein</fullName>
    </submittedName>
</protein>
<evidence type="ECO:0000256" key="1">
    <source>
        <dbReference type="SAM" id="MobiDB-lite"/>
    </source>
</evidence>
<feature type="compositionally biased region" description="Basic and acidic residues" evidence="1">
    <location>
        <begin position="1"/>
        <end position="11"/>
    </location>
</feature>
<accession>A0ABV7FA69</accession>